<keyword evidence="4" id="KW-1185">Reference proteome</keyword>
<dbReference type="InterPro" id="IPR006680">
    <property type="entry name" value="Amidohydro-rel"/>
</dbReference>
<reference evidence="3 4" key="1">
    <citation type="submission" date="2016-03" db="EMBL/GenBank/DDBJ databases">
        <title>Draft genome sequence of Paenibacillus glacialis DSM 22343.</title>
        <authorList>
            <person name="Shin S.-K."/>
            <person name="Yi H."/>
        </authorList>
    </citation>
    <scope>NUCLEOTIDE SEQUENCE [LARGE SCALE GENOMIC DNA]</scope>
    <source>
        <strain evidence="3 4">DSM 22343</strain>
    </source>
</reference>
<keyword evidence="3" id="KW-0378">Hydrolase</keyword>
<dbReference type="InterPro" id="IPR032466">
    <property type="entry name" value="Metal_Hydrolase"/>
</dbReference>
<proteinExistence type="predicted"/>
<dbReference type="GO" id="GO:0016787">
    <property type="term" value="F:hydrolase activity"/>
    <property type="evidence" value="ECO:0007669"/>
    <property type="project" value="UniProtKB-KW"/>
</dbReference>
<dbReference type="AlphaFoldDB" id="A0A168ELW6"/>
<accession>A0A168ELW6</accession>
<feature type="chain" id="PRO_5007896536" evidence="1">
    <location>
        <begin position="27"/>
        <end position="371"/>
    </location>
</feature>
<feature type="domain" description="Amidohydrolase-related" evidence="2">
    <location>
        <begin position="175"/>
        <end position="314"/>
    </location>
</feature>
<evidence type="ECO:0000259" key="2">
    <source>
        <dbReference type="Pfam" id="PF04909"/>
    </source>
</evidence>
<keyword evidence="1" id="KW-0732">Signal</keyword>
<dbReference type="EMBL" id="LVJH01000061">
    <property type="protein sequence ID" value="OAB35317.1"/>
    <property type="molecule type" value="Genomic_DNA"/>
</dbReference>
<comment type="caution">
    <text evidence="3">The sequence shown here is derived from an EMBL/GenBank/DDBJ whole genome shotgun (WGS) entry which is preliminary data.</text>
</comment>
<evidence type="ECO:0000313" key="3">
    <source>
        <dbReference type="EMBL" id="OAB35317.1"/>
    </source>
</evidence>
<dbReference type="Proteomes" id="UP000076967">
    <property type="component" value="Unassembled WGS sequence"/>
</dbReference>
<dbReference type="OrthoDB" id="581098at2"/>
<dbReference type="Gene3D" id="3.20.20.140">
    <property type="entry name" value="Metal-dependent hydrolases"/>
    <property type="match status" value="1"/>
</dbReference>
<dbReference type="PROSITE" id="PS51257">
    <property type="entry name" value="PROKAR_LIPOPROTEIN"/>
    <property type="match status" value="1"/>
</dbReference>
<feature type="signal peptide" evidence="1">
    <location>
        <begin position="1"/>
        <end position="26"/>
    </location>
</feature>
<name>A0A168ELW6_9BACL</name>
<evidence type="ECO:0000256" key="1">
    <source>
        <dbReference type="SAM" id="SignalP"/>
    </source>
</evidence>
<protein>
    <submittedName>
        <fullName evidence="3">Amidohydrolase</fullName>
    </submittedName>
</protein>
<dbReference type="Pfam" id="PF04909">
    <property type="entry name" value="Amidohydro_2"/>
    <property type="match status" value="1"/>
</dbReference>
<gene>
    <name evidence="3" type="ORF">PGLA_22125</name>
</gene>
<evidence type="ECO:0000313" key="4">
    <source>
        <dbReference type="Proteomes" id="UP000076967"/>
    </source>
</evidence>
<organism evidence="3 4">
    <name type="scientific">Paenibacillus glacialis</name>
    <dbReference type="NCBI Taxonomy" id="494026"/>
    <lineage>
        <taxon>Bacteria</taxon>
        <taxon>Bacillati</taxon>
        <taxon>Bacillota</taxon>
        <taxon>Bacilli</taxon>
        <taxon>Bacillales</taxon>
        <taxon>Paenibacillaceae</taxon>
        <taxon>Paenibacillus</taxon>
    </lineage>
</organism>
<dbReference type="SUPFAM" id="SSF51556">
    <property type="entry name" value="Metallo-dependent hydrolases"/>
    <property type="match status" value="1"/>
</dbReference>
<sequence>MFPRKLWSAFCIFNLFILVVTGCSTGASNEASVEPLTVYEPKQEVDLITKIRNTRDTSKKLSELYEEMTLIDIHNHGADSPSAVYEFTQNGVDRIVLFGSVSEPSAKISDILTWDHYRRDPTQVYPSFAGFPIYEEEEGLSIVKEKLEQGYLNIGEVVAASTYSPVVSQVEWKAQHPNDGNLPQIYDLAAKYHVPVLLHIDPTSGTPIDQLEKALKEHPDTTIIFGHVNAYNTLENIKYLLDRYPNLYMDFFAGFTVYNSDSNYSLKDFIPLLEQYPDRFMLSTDTGYGLMPGQATDALYETIDLLSPETAQKVAFLNYERMIELQQPTDTQIAKIKELTSQLGNTQTYTLNKRMANTLIFDLERQVKKLK</sequence>
<dbReference type="STRING" id="494026.PGLA_22125"/>